<evidence type="ECO:0000313" key="2">
    <source>
        <dbReference type="EMBL" id="QHN77181.1"/>
    </source>
</evidence>
<evidence type="ECO:0000256" key="1">
    <source>
        <dbReference type="SAM" id="MobiDB-lite"/>
    </source>
</evidence>
<protein>
    <submittedName>
        <fullName evidence="2">Uncharacterized protein</fullName>
    </submittedName>
</protein>
<organism evidence="2 3">
    <name type="scientific">Arachis hypogaea</name>
    <name type="common">Peanut</name>
    <dbReference type="NCBI Taxonomy" id="3818"/>
    <lineage>
        <taxon>Eukaryota</taxon>
        <taxon>Viridiplantae</taxon>
        <taxon>Streptophyta</taxon>
        <taxon>Embryophyta</taxon>
        <taxon>Tracheophyta</taxon>
        <taxon>Spermatophyta</taxon>
        <taxon>Magnoliopsida</taxon>
        <taxon>eudicotyledons</taxon>
        <taxon>Gunneridae</taxon>
        <taxon>Pentapetalae</taxon>
        <taxon>rosids</taxon>
        <taxon>fabids</taxon>
        <taxon>Fabales</taxon>
        <taxon>Fabaceae</taxon>
        <taxon>Papilionoideae</taxon>
        <taxon>50 kb inversion clade</taxon>
        <taxon>dalbergioids sensu lato</taxon>
        <taxon>Dalbergieae</taxon>
        <taxon>Pterocarpus clade</taxon>
        <taxon>Arachis</taxon>
    </lineage>
</organism>
<sequence length="54" mass="6214">MTATASSRKTMVMATASSRQRLLDEDDDYSDEGWVRRRRCRLGEMKGSDERDEG</sequence>
<name>A0A6B9V928_ARAHY</name>
<feature type="compositionally biased region" description="Polar residues" evidence="1">
    <location>
        <begin position="1"/>
        <end position="20"/>
    </location>
</feature>
<dbReference type="AlphaFoldDB" id="A0A6B9V928"/>
<feature type="region of interest" description="Disordered" evidence="1">
    <location>
        <begin position="1"/>
        <end position="27"/>
    </location>
</feature>
<proteinExistence type="predicted"/>
<dbReference type="EMBL" id="CP031001">
    <property type="protein sequence ID" value="QHN77181.1"/>
    <property type="molecule type" value="Genomic_DNA"/>
</dbReference>
<evidence type="ECO:0000313" key="3">
    <source>
        <dbReference type="Proteomes" id="UP000464620"/>
    </source>
</evidence>
<accession>A0A6B9V928</accession>
<gene>
    <name evidence="2" type="ORF">DS421_19g650420</name>
</gene>
<reference evidence="2 3" key="1">
    <citation type="submission" date="2020-01" db="EMBL/GenBank/DDBJ databases">
        <title>Genome sequence of Arachis hypogaea, cultivar Shitouqi.</title>
        <authorList>
            <person name="Zhuang W."/>
            <person name="Chen H."/>
            <person name="Varshney R."/>
            <person name="Wang D."/>
            <person name="Ming R."/>
        </authorList>
    </citation>
    <scope>NUCLEOTIDE SEQUENCE [LARGE SCALE GENOMIC DNA]</scope>
    <source>
        <tissue evidence="2">Young leaf</tissue>
    </source>
</reference>
<dbReference type="Proteomes" id="UP000464620">
    <property type="component" value="Chromosome B09"/>
</dbReference>